<keyword evidence="4 10" id="KW-1133">Transmembrane helix</keyword>
<evidence type="ECO:0000256" key="1">
    <source>
        <dbReference type="ARBA" id="ARBA00004651"/>
    </source>
</evidence>
<feature type="region of interest" description="Disordered" evidence="9">
    <location>
        <begin position="312"/>
        <end position="331"/>
    </location>
</feature>
<dbReference type="Pfam" id="PF17200">
    <property type="entry name" value="sCache_2"/>
    <property type="match status" value="1"/>
</dbReference>
<dbReference type="InterPro" id="IPR004090">
    <property type="entry name" value="Chemotax_Me-accpt_rcpt"/>
</dbReference>
<dbReference type="CDD" id="cd11386">
    <property type="entry name" value="MCP_signal"/>
    <property type="match status" value="1"/>
</dbReference>
<evidence type="ECO:0000259" key="11">
    <source>
        <dbReference type="PROSITE" id="PS50111"/>
    </source>
</evidence>
<feature type="domain" description="Methyl-accepting transducer" evidence="11">
    <location>
        <begin position="265"/>
        <end position="501"/>
    </location>
</feature>
<evidence type="ECO:0000256" key="3">
    <source>
        <dbReference type="ARBA" id="ARBA00022692"/>
    </source>
</evidence>
<dbReference type="SMART" id="SM01049">
    <property type="entry name" value="Cache_2"/>
    <property type="match status" value="1"/>
</dbReference>
<comment type="similarity">
    <text evidence="7">Belongs to the methyl-accepting chemotaxis (MCP) protein family.</text>
</comment>
<protein>
    <submittedName>
        <fullName evidence="12">Methyl-accepting chemotaxis protein</fullName>
    </submittedName>
</protein>
<dbReference type="InterPro" id="IPR033480">
    <property type="entry name" value="sCache_2"/>
</dbReference>
<keyword evidence="2" id="KW-1003">Cell membrane</keyword>
<dbReference type="Gene3D" id="1.10.287.950">
    <property type="entry name" value="Methyl-accepting chemotaxis protein"/>
    <property type="match status" value="1"/>
</dbReference>
<name>A0ABU6K3I1_9RHOO</name>
<dbReference type="SMART" id="SM00283">
    <property type="entry name" value="MA"/>
    <property type="match status" value="1"/>
</dbReference>
<dbReference type="PROSITE" id="PS50111">
    <property type="entry name" value="CHEMOTAXIS_TRANSDUC_2"/>
    <property type="match status" value="1"/>
</dbReference>
<evidence type="ECO:0000313" key="13">
    <source>
        <dbReference type="Proteomes" id="UP001331561"/>
    </source>
</evidence>
<dbReference type="Proteomes" id="UP001331561">
    <property type="component" value="Unassembled WGS sequence"/>
</dbReference>
<keyword evidence="5 10" id="KW-0472">Membrane</keyword>
<dbReference type="InterPro" id="IPR004089">
    <property type="entry name" value="MCPsignal_dom"/>
</dbReference>
<dbReference type="PANTHER" id="PTHR32089:SF112">
    <property type="entry name" value="LYSOZYME-LIKE PROTEIN-RELATED"/>
    <property type="match status" value="1"/>
</dbReference>
<reference evidence="12 13" key="1">
    <citation type="submission" date="2024-01" db="EMBL/GenBank/DDBJ databases">
        <title>Uliginosibacterium soil sp. nov.</title>
        <authorList>
            <person name="Lv Y."/>
        </authorList>
    </citation>
    <scope>NUCLEOTIDE SEQUENCE [LARGE SCALE GENOMIC DNA]</scope>
    <source>
        <strain evidence="12 13">H3</strain>
    </source>
</reference>
<evidence type="ECO:0000256" key="9">
    <source>
        <dbReference type="SAM" id="MobiDB-lite"/>
    </source>
</evidence>
<feature type="transmembrane region" description="Helical" evidence="10">
    <location>
        <begin position="6"/>
        <end position="29"/>
    </location>
</feature>
<dbReference type="PANTHER" id="PTHR32089">
    <property type="entry name" value="METHYL-ACCEPTING CHEMOTAXIS PROTEIN MCPB"/>
    <property type="match status" value="1"/>
</dbReference>
<keyword evidence="13" id="KW-1185">Reference proteome</keyword>
<dbReference type="Pfam" id="PF00015">
    <property type="entry name" value="MCPsignal"/>
    <property type="match status" value="1"/>
</dbReference>
<evidence type="ECO:0000256" key="2">
    <source>
        <dbReference type="ARBA" id="ARBA00022475"/>
    </source>
</evidence>
<keyword evidence="6 8" id="KW-0807">Transducer</keyword>
<dbReference type="RefSeq" id="WP_327598987.1">
    <property type="nucleotide sequence ID" value="NZ_JAYXHS010000002.1"/>
</dbReference>
<evidence type="ECO:0000256" key="5">
    <source>
        <dbReference type="ARBA" id="ARBA00023136"/>
    </source>
</evidence>
<feature type="compositionally biased region" description="Polar residues" evidence="9">
    <location>
        <begin position="312"/>
        <end position="328"/>
    </location>
</feature>
<dbReference type="EMBL" id="JAYXHS010000002">
    <property type="protein sequence ID" value="MEC5386006.1"/>
    <property type="molecule type" value="Genomic_DNA"/>
</dbReference>
<evidence type="ECO:0000256" key="10">
    <source>
        <dbReference type="SAM" id="Phobius"/>
    </source>
</evidence>
<evidence type="ECO:0000256" key="6">
    <source>
        <dbReference type="ARBA" id="ARBA00023224"/>
    </source>
</evidence>
<comment type="subcellular location">
    <subcellularLocation>
        <location evidence="1">Cell membrane</location>
        <topology evidence="1">Multi-pass membrane protein</topology>
    </subcellularLocation>
</comment>
<dbReference type="PRINTS" id="PR00260">
    <property type="entry name" value="CHEMTRNSDUCR"/>
</dbReference>
<evidence type="ECO:0000256" key="7">
    <source>
        <dbReference type="ARBA" id="ARBA00029447"/>
    </source>
</evidence>
<evidence type="ECO:0000256" key="4">
    <source>
        <dbReference type="ARBA" id="ARBA00022989"/>
    </source>
</evidence>
<gene>
    <name evidence="12" type="ORF">VVD49_09735</name>
</gene>
<dbReference type="SUPFAM" id="SSF58104">
    <property type="entry name" value="Methyl-accepting chemotaxis protein (MCP) signaling domain"/>
    <property type="match status" value="1"/>
</dbReference>
<comment type="caution">
    <text evidence="12">The sequence shown here is derived from an EMBL/GenBank/DDBJ whole genome shotgun (WGS) entry which is preliminary data.</text>
</comment>
<evidence type="ECO:0000256" key="8">
    <source>
        <dbReference type="PROSITE-ProRule" id="PRU00284"/>
    </source>
</evidence>
<feature type="transmembrane region" description="Helical" evidence="10">
    <location>
        <begin position="186"/>
        <end position="204"/>
    </location>
</feature>
<accession>A0ABU6K3I1</accession>
<proteinExistence type="inferred from homology"/>
<organism evidence="12 13">
    <name type="scientific">Uliginosibacterium silvisoli</name>
    <dbReference type="NCBI Taxonomy" id="3114758"/>
    <lineage>
        <taxon>Bacteria</taxon>
        <taxon>Pseudomonadati</taxon>
        <taxon>Pseudomonadota</taxon>
        <taxon>Betaproteobacteria</taxon>
        <taxon>Rhodocyclales</taxon>
        <taxon>Zoogloeaceae</taxon>
        <taxon>Uliginosibacterium</taxon>
    </lineage>
</organism>
<sequence>MKLSHRLGLIVGSAVLGLVLIAIFSLSALRSTMLDGKREEIHIVLNLAAKQVAYFQELEKSGKLSHEEAQTKAVEALASLRDGKKFYLWARTRAALGLVHPNPDVVGKVDFGATLPSGKTNWQNYLDNLVTTDFAFFDDVVKRPGTEQMAPKINGVMRIDGWDWIIGFGIFVDDINAAYWSLAWKFMAIGAIVLGAVVGLAVSMSRNIYRSLGGEPEYAAEVALAIAGGDLSRRVDGAAGERSLLAAVGQMQTSLRQIIEGIQQGAGQLGQAASGLTRQMDQINQASRQSSDATSSTAAAIEELSVSIDHISSSARETEQNSSRSSSLAADGEKLVNQASETIQNVSSQIVDASNLIEGLLQRSREINGIVSVIKEIADQTNLLALNAAIEAARAGEQGRGFAVVADEVRKLAERTGQATGQITEMISAIQTDTGAAVDSMHQVTPQVALGVDMAGQAAAALREINAGAAATLDKVRDVASATSEQSQASASVAQNVERIAQMVEESAESVRAANSNVQSLESLAGQLRASVTRFRL</sequence>
<evidence type="ECO:0000313" key="12">
    <source>
        <dbReference type="EMBL" id="MEC5386006.1"/>
    </source>
</evidence>
<keyword evidence="3 10" id="KW-0812">Transmembrane</keyword>
<dbReference type="Gene3D" id="3.30.450.20">
    <property type="entry name" value="PAS domain"/>
    <property type="match status" value="1"/>
</dbReference>